<accession>K8EWP3</accession>
<feature type="region of interest" description="Disordered" evidence="6">
    <location>
        <begin position="32"/>
        <end position="151"/>
    </location>
</feature>
<keyword evidence="2" id="KW-0597">Phosphoprotein</keyword>
<comment type="subcellular location">
    <subcellularLocation>
        <location evidence="1">Nucleus</location>
    </subcellularLocation>
</comment>
<keyword evidence="4" id="KW-0040">ANK repeat</keyword>
<reference evidence="7 8" key="1">
    <citation type="submission" date="2011-10" db="EMBL/GenBank/DDBJ databases">
        <authorList>
            <person name="Genoscope - CEA"/>
        </authorList>
    </citation>
    <scope>NUCLEOTIDE SEQUENCE [LARGE SCALE GENOMIC DNA]</scope>
    <source>
        <strain evidence="7 8">RCC 1105</strain>
    </source>
</reference>
<dbReference type="PANTHER" id="PTHR15263">
    <property type="entry name" value="I-KAPPA-B-LIKE PROTEIN IKBL"/>
    <property type="match status" value="1"/>
</dbReference>
<dbReference type="InterPro" id="IPR038753">
    <property type="entry name" value="NFKBIL1"/>
</dbReference>
<evidence type="ECO:0000256" key="1">
    <source>
        <dbReference type="ARBA" id="ARBA00004123"/>
    </source>
</evidence>
<proteinExistence type="predicted"/>
<feature type="compositionally biased region" description="Basic and acidic residues" evidence="6">
    <location>
        <begin position="72"/>
        <end position="108"/>
    </location>
</feature>
<evidence type="ECO:0000313" key="7">
    <source>
        <dbReference type="EMBL" id="CCO16865.1"/>
    </source>
</evidence>
<evidence type="ECO:0000256" key="6">
    <source>
        <dbReference type="SAM" id="MobiDB-lite"/>
    </source>
</evidence>
<evidence type="ECO:0000256" key="3">
    <source>
        <dbReference type="ARBA" id="ARBA00022737"/>
    </source>
</evidence>
<dbReference type="GO" id="GO:0005634">
    <property type="term" value="C:nucleus"/>
    <property type="evidence" value="ECO:0007669"/>
    <property type="project" value="UniProtKB-SubCell"/>
</dbReference>
<keyword evidence="8" id="KW-1185">Reference proteome</keyword>
<feature type="region of interest" description="Disordered" evidence="6">
    <location>
        <begin position="171"/>
        <end position="193"/>
    </location>
</feature>
<dbReference type="EMBL" id="FO082274">
    <property type="protein sequence ID" value="CCO16865.1"/>
    <property type="molecule type" value="Genomic_DNA"/>
</dbReference>
<dbReference type="InterPro" id="IPR036869">
    <property type="entry name" value="J_dom_sf"/>
</dbReference>
<evidence type="ECO:0000256" key="4">
    <source>
        <dbReference type="ARBA" id="ARBA00023043"/>
    </source>
</evidence>
<gene>
    <name evidence="7" type="ORF">Bathy05g01190</name>
</gene>
<keyword evidence="5" id="KW-0539">Nucleus</keyword>
<dbReference type="Proteomes" id="UP000198341">
    <property type="component" value="Chromosome 5"/>
</dbReference>
<name>K8EWP3_9CHLO</name>
<evidence type="ECO:0000313" key="8">
    <source>
        <dbReference type="Proteomes" id="UP000198341"/>
    </source>
</evidence>
<organism evidence="7 8">
    <name type="scientific">Bathycoccus prasinos</name>
    <dbReference type="NCBI Taxonomy" id="41875"/>
    <lineage>
        <taxon>Eukaryota</taxon>
        <taxon>Viridiplantae</taxon>
        <taxon>Chlorophyta</taxon>
        <taxon>Mamiellophyceae</taxon>
        <taxon>Mamiellales</taxon>
        <taxon>Bathycoccaceae</taxon>
        <taxon>Bathycoccus</taxon>
    </lineage>
</organism>
<evidence type="ECO:0000256" key="2">
    <source>
        <dbReference type="ARBA" id="ARBA00022553"/>
    </source>
</evidence>
<dbReference type="AlphaFoldDB" id="K8EWP3"/>
<dbReference type="RefSeq" id="XP_007513307.1">
    <property type="nucleotide sequence ID" value="XM_007513245.1"/>
</dbReference>
<evidence type="ECO:0000256" key="5">
    <source>
        <dbReference type="ARBA" id="ARBA00023242"/>
    </source>
</evidence>
<dbReference type="Gene3D" id="1.10.287.110">
    <property type="entry name" value="DnaJ domain"/>
    <property type="match status" value="1"/>
</dbReference>
<sequence>MNDDREEEEENGGENCAALVIEEIEREIERAKKQTFSSSHVVHSVTPRFGSDQEEEDTTNKKKKKEEDENNNENKSREERNRARREAVEWRRKKIEEKTFDPRAAFRERVKKKKNKNDENDETIGGDENDKWQSPSVVMRRRREKNVTVSTRKKSWTELETEWKLFEEKWKDSRGDDENENENEKQRRRVLRFQDVPFPSSGAGLLTFLISNHGPFSEDENGRKKAKRELAKRWHPDKFAQKFSRLLKDEDKEDVMEMVKEIYQSGTALMNTLSWDG</sequence>
<protein>
    <submittedName>
        <fullName evidence="7">PREDICTED: similar to nuclear factor of kappa light polypeptide gene enhancer in B-cells inhibitor-like 1</fullName>
    </submittedName>
</protein>
<dbReference type="KEGG" id="bpg:Bathy05g01190"/>
<dbReference type="OrthoDB" id="412109at2759"/>
<keyword evidence="3" id="KW-0677">Repeat</keyword>
<dbReference type="GeneID" id="19015623"/>
<dbReference type="PANTHER" id="PTHR15263:SF1">
    <property type="entry name" value="NF-KAPPA-B INHIBITOR-LIKE PROTEIN 1"/>
    <property type="match status" value="1"/>
</dbReference>
<dbReference type="GO" id="GO:0043124">
    <property type="term" value="P:negative regulation of canonical NF-kappaB signal transduction"/>
    <property type="evidence" value="ECO:0007669"/>
    <property type="project" value="InterPro"/>
</dbReference>